<keyword evidence="2" id="KW-1185">Reference proteome</keyword>
<reference evidence="1 2" key="1">
    <citation type="submission" date="2024-01" db="EMBL/GenBank/DDBJ databases">
        <title>The genomes of 5 underutilized Papilionoideae crops provide insights into root nodulation and disease resistance.</title>
        <authorList>
            <person name="Yuan L."/>
        </authorList>
    </citation>
    <scope>NUCLEOTIDE SEQUENCE [LARGE SCALE GENOMIC DNA]</scope>
    <source>
        <strain evidence="1">LY-2023</strain>
        <tissue evidence="1">Leaf</tissue>
    </source>
</reference>
<proteinExistence type="predicted"/>
<gene>
    <name evidence="1" type="ORF">RJT34_07946</name>
</gene>
<dbReference type="AlphaFoldDB" id="A0AAN9K5L3"/>
<dbReference type="EMBL" id="JAYKXN010000002">
    <property type="protein sequence ID" value="KAK7310426.1"/>
    <property type="molecule type" value="Genomic_DNA"/>
</dbReference>
<name>A0AAN9K5L3_CLITE</name>
<comment type="caution">
    <text evidence="1">The sequence shown here is derived from an EMBL/GenBank/DDBJ whole genome shotgun (WGS) entry which is preliminary data.</text>
</comment>
<protein>
    <submittedName>
        <fullName evidence="1">Uncharacterized protein</fullName>
    </submittedName>
</protein>
<evidence type="ECO:0000313" key="2">
    <source>
        <dbReference type="Proteomes" id="UP001359559"/>
    </source>
</evidence>
<dbReference type="Proteomes" id="UP001359559">
    <property type="component" value="Unassembled WGS sequence"/>
</dbReference>
<organism evidence="1 2">
    <name type="scientific">Clitoria ternatea</name>
    <name type="common">Butterfly pea</name>
    <dbReference type="NCBI Taxonomy" id="43366"/>
    <lineage>
        <taxon>Eukaryota</taxon>
        <taxon>Viridiplantae</taxon>
        <taxon>Streptophyta</taxon>
        <taxon>Embryophyta</taxon>
        <taxon>Tracheophyta</taxon>
        <taxon>Spermatophyta</taxon>
        <taxon>Magnoliopsida</taxon>
        <taxon>eudicotyledons</taxon>
        <taxon>Gunneridae</taxon>
        <taxon>Pentapetalae</taxon>
        <taxon>rosids</taxon>
        <taxon>fabids</taxon>
        <taxon>Fabales</taxon>
        <taxon>Fabaceae</taxon>
        <taxon>Papilionoideae</taxon>
        <taxon>50 kb inversion clade</taxon>
        <taxon>NPAAA clade</taxon>
        <taxon>indigoferoid/millettioid clade</taxon>
        <taxon>Phaseoleae</taxon>
        <taxon>Clitoria</taxon>
    </lineage>
</organism>
<sequence>MIKSIFLLSSSVTSRASKPGLIRNRGVPFPRIRGAAIVEGIASEKGIEYALRLMTFFLTGHEMGLSFPFLLEAISVAIRAATIRNGVGLFTNLLRRLYANSAS</sequence>
<evidence type="ECO:0000313" key="1">
    <source>
        <dbReference type="EMBL" id="KAK7310426.1"/>
    </source>
</evidence>
<accession>A0AAN9K5L3</accession>